<evidence type="ECO:0000256" key="3">
    <source>
        <dbReference type="ARBA" id="ARBA00022679"/>
    </source>
</evidence>
<dbReference type="CDD" id="cd04301">
    <property type="entry name" value="NAT_SF"/>
    <property type="match status" value="1"/>
</dbReference>
<reference evidence="13 14" key="1">
    <citation type="journal article" date="2023" name="Hortic Res">
        <title>Pangenome of water caltrop reveals structural variations and asymmetric subgenome divergence after allopolyploidization.</title>
        <authorList>
            <person name="Zhang X."/>
            <person name="Chen Y."/>
            <person name="Wang L."/>
            <person name="Yuan Y."/>
            <person name="Fang M."/>
            <person name="Shi L."/>
            <person name="Lu R."/>
            <person name="Comes H.P."/>
            <person name="Ma Y."/>
            <person name="Chen Y."/>
            <person name="Huang G."/>
            <person name="Zhou Y."/>
            <person name="Zheng Z."/>
            <person name="Qiu Y."/>
        </authorList>
    </citation>
    <scope>NUCLEOTIDE SEQUENCE [LARGE SCALE GENOMIC DNA]</scope>
    <source>
        <strain evidence="13">F231</strain>
    </source>
</reference>
<evidence type="ECO:0000256" key="1">
    <source>
        <dbReference type="ARBA" id="ARBA00004123"/>
    </source>
</evidence>
<dbReference type="PANTHER" id="PTHR45884:SF2">
    <property type="entry name" value="N-ACETYLTRANSFERASE ECO"/>
    <property type="match status" value="1"/>
</dbReference>
<dbReference type="Pfam" id="PF13880">
    <property type="entry name" value="Acetyltransf_13"/>
    <property type="match status" value="1"/>
</dbReference>
<comment type="subcellular location">
    <subcellularLocation>
        <location evidence="1">Nucleus</location>
    </subcellularLocation>
</comment>
<comment type="similarity">
    <text evidence="2">Belongs to the acetyltransferase family. ECO subfamily.</text>
</comment>
<keyword evidence="7" id="KW-0539">Nucleus</keyword>
<dbReference type="GO" id="GO:0061733">
    <property type="term" value="F:protein-lysine-acetyltransferase activity"/>
    <property type="evidence" value="ECO:0007669"/>
    <property type="project" value="TreeGrafter"/>
</dbReference>
<evidence type="ECO:0000256" key="7">
    <source>
        <dbReference type="ARBA" id="ARBA00023242"/>
    </source>
</evidence>
<sequence length="360" mass="40054">MQPKISSFFNQPVPPGVSEKSGDPLELWEKTENVIVRTYERRPPKSNGETYNNKESNIRVLRNRSISKGLGTPSIPGPTISGSTVNKNKKRSYAQFHLVVGQSDFLLRTCSACGMKYAPGDEEDEKAHTVFHKNYTLGVPFKGWINERLIPTPSTEVGRIVVVLQSDPLAHRKKVQEVVKMMESELGCGWICNELCKVYLFITSQRIAGCLVAEPIKEAFKFISDYETKTEAEGPNIKEGGMKLKSVGLRFGNIEFQREVMKKLPSVAAKENLSGAIYCEEDAVPAVCGVRAIWVSPSHRRKHIATHLLDAVRRSFCMGTMLDHSELAFSQPTSAGKALLFHYMGSRPCLLYKADASNLG</sequence>
<dbReference type="GO" id="GO:0000785">
    <property type="term" value="C:chromatin"/>
    <property type="evidence" value="ECO:0007669"/>
    <property type="project" value="TreeGrafter"/>
</dbReference>
<evidence type="ECO:0000313" key="13">
    <source>
        <dbReference type="EMBL" id="KAK4764825.1"/>
    </source>
</evidence>
<keyword evidence="14" id="KW-1185">Reference proteome</keyword>
<evidence type="ECO:0000259" key="11">
    <source>
        <dbReference type="Pfam" id="PF13878"/>
    </source>
</evidence>
<evidence type="ECO:0000256" key="6">
    <source>
        <dbReference type="ARBA" id="ARBA00022833"/>
    </source>
</evidence>
<gene>
    <name evidence="13" type="ORF">SAY86_025915</name>
</gene>
<evidence type="ECO:0000256" key="10">
    <source>
        <dbReference type="SAM" id="MobiDB-lite"/>
    </source>
</evidence>
<keyword evidence="6" id="KW-0862">Zinc</keyword>
<dbReference type="GO" id="GO:0005634">
    <property type="term" value="C:nucleus"/>
    <property type="evidence" value="ECO:0007669"/>
    <property type="project" value="UniProtKB-SubCell"/>
</dbReference>
<accession>A0AAN7QH13</accession>
<evidence type="ECO:0000313" key="14">
    <source>
        <dbReference type="Proteomes" id="UP001346149"/>
    </source>
</evidence>
<dbReference type="GO" id="GO:0008270">
    <property type="term" value="F:zinc ion binding"/>
    <property type="evidence" value="ECO:0007669"/>
    <property type="project" value="UniProtKB-KW"/>
</dbReference>
<feature type="region of interest" description="Disordered" evidence="10">
    <location>
        <begin position="1"/>
        <end position="25"/>
    </location>
</feature>
<evidence type="ECO:0000256" key="5">
    <source>
        <dbReference type="ARBA" id="ARBA00022771"/>
    </source>
</evidence>
<evidence type="ECO:0000256" key="4">
    <source>
        <dbReference type="ARBA" id="ARBA00022723"/>
    </source>
</evidence>
<protein>
    <submittedName>
        <fullName evidence="13">Uncharacterized protein</fullName>
    </submittedName>
</protein>
<feature type="domain" description="N-acetyltransferase ESCO zinc-finger" evidence="11">
    <location>
        <begin position="95"/>
        <end position="134"/>
    </location>
</feature>
<keyword evidence="5" id="KW-0863">Zinc-finger</keyword>
<keyword evidence="9" id="KW-0012">Acyltransferase</keyword>
<organism evidence="13 14">
    <name type="scientific">Trapa natans</name>
    <name type="common">Water chestnut</name>
    <dbReference type="NCBI Taxonomy" id="22666"/>
    <lineage>
        <taxon>Eukaryota</taxon>
        <taxon>Viridiplantae</taxon>
        <taxon>Streptophyta</taxon>
        <taxon>Embryophyta</taxon>
        <taxon>Tracheophyta</taxon>
        <taxon>Spermatophyta</taxon>
        <taxon>Magnoliopsida</taxon>
        <taxon>eudicotyledons</taxon>
        <taxon>Gunneridae</taxon>
        <taxon>Pentapetalae</taxon>
        <taxon>rosids</taxon>
        <taxon>malvids</taxon>
        <taxon>Myrtales</taxon>
        <taxon>Lythraceae</taxon>
        <taxon>Trapa</taxon>
    </lineage>
</organism>
<feature type="domain" description="N-acetyltransferase ESCO acetyl-transferase" evidence="12">
    <location>
        <begin position="284"/>
        <end position="352"/>
    </location>
</feature>
<evidence type="ECO:0000259" key="12">
    <source>
        <dbReference type="Pfam" id="PF13880"/>
    </source>
</evidence>
<proteinExistence type="inferred from homology"/>
<keyword evidence="4" id="KW-0479">Metal-binding</keyword>
<feature type="compositionally biased region" description="Polar residues" evidence="10">
    <location>
        <begin position="1"/>
        <end position="10"/>
    </location>
</feature>
<name>A0AAN7QH13_TRANT</name>
<dbReference type="Pfam" id="PF13878">
    <property type="entry name" value="zf-C2H2_3"/>
    <property type="match status" value="1"/>
</dbReference>
<dbReference type="EMBL" id="JAXQNO010000023">
    <property type="protein sequence ID" value="KAK4764825.1"/>
    <property type="molecule type" value="Genomic_DNA"/>
</dbReference>
<evidence type="ECO:0000256" key="9">
    <source>
        <dbReference type="ARBA" id="ARBA00023315"/>
    </source>
</evidence>
<evidence type="ECO:0000256" key="2">
    <source>
        <dbReference type="ARBA" id="ARBA00005816"/>
    </source>
</evidence>
<comment type="caution">
    <text evidence="13">The sequence shown here is derived from an EMBL/GenBank/DDBJ whole genome shotgun (WGS) entry which is preliminary data.</text>
</comment>
<keyword evidence="8" id="KW-0131">Cell cycle</keyword>
<dbReference type="GO" id="GO:0007064">
    <property type="term" value="P:mitotic sister chromatid cohesion"/>
    <property type="evidence" value="ECO:0007669"/>
    <property type="project" value="TreeGrafter"/>
</dbReference>
<dbReference type="InterPro" id="IPR028009">
    <property type="entry name" value="ESCO_Acetyltransf_dom"/>
</dbReference>
<dbReference type="AlphaFoldDB" id="A0AAN7QH13"/>
<dbReference type="Proteomes" id="UP001346149">
    <property type="component" value="Unassembled WGS sequence"/>
</dbReference>
<keyword evidence="3" id="KW-0808">Transferase</keyword>
<dbReference type="PANTHER" id="PTHR45884">
    <property type="entry name" value="N-ACETYLTRANSFERASE ECO"/>
    <property type="match status" value="1"/>
</dbReference>
<evidence type="ECO:0000256" key="8">
    <source>
        <dbReference type="ARBA" id="ARBA00023306"/>
    </source>
</evidence>
<dbReference type="InterPro" id="IPR028005">
    <property type="entry name" value="AcTrfase_ESCO_Znf_dom"/>
</dbReference>